<feature type="compositionally biased region" description="Pro residues" evidence="6">
    <location>
        <begin position="172"/>
        <end position="185"/>
    </location>
</feature>
<dbReference type="InterPro" id="IPR052027">
    <property type="entry name" value="PspC"/>
</dbReference>
<feature type="compositionally biased region" description="Basic and acidic residues" evidence="6">
    <location>
        <begin position="22"/>
        <end position="36"/>
    </location>
</feature>
<keyword evidence="5 7" id="KW-0472">Membrane</keyword>
<dbReference type="GeneID" id="95611552"/>
<feature type="transmembrane region" description="Helical" evidence="7">
    <location>
        <begin position="110"/>
        <end position="128"/>
    </location>
</feature>
<name>A0A5J6JAZ3_STRVI</name>
<reference evidence="9 10" key="1">
    <citation type="submission" date="2017-09" db="EMBL/GenBank/DDBJ databases">
        <authorList>
            <person name="Lee N."/>
            <person name="Cho B.-K."/>
        </authorList>
    </citation>
    <scope>NUCLEOTIDE SEQUENCE [LARGE SCALE GENOMIC DNA]</scope>
    <source>
        <strain evidence="9 10">ATCC 27476</strain>
    </source>
</reference>
<dbReference type="PANTHER" id="PTHR33885:SF3">
    <property type="entry name" value="PHAGE SHOCK PROTEIN C"/>
    <property type="match status" value="1"/>
</dbReference>
<keyword evidence="4 7" id="KW-1133">Transmembrane helix</keyword>
<feature type="compositionally biased region" description="Low complexity" evidence="6">
    <location>
        <begin position="160"/>
        <end position="171"/>
    </location>
</feature>
<organism evidence="9 10">
    <name type="scientific">Streptomyces vinaceus</name>
    <dbReference type="NCBI Taxonomy" id="1960"/>
    <lineage>
        <taxon>Bacteria</taxon>
        <taxon>Bacillati</taxon>
        <taxon>Actinomycetota</taxon>
        <taxon>Actinomycetes</taxon>
        <taxon>Kitasatosporales</taxon>
        <taxon>Streptomycetaceae</taxon>
        <taxon>Streptomyces</taxon>
    </lineage>
</organism>
<dbReference type="KEGG" id="svn:CP980_13425"/>
<evidence type="ECO:0000256" key="3">
    <source>
        <dbReference type="ARBA" id="ARBA00022692"/>
    </source>
</evidence>
<protein>
    <submittedName>
        <fullName evidence="9">PspC domain-containing protein</fullName>
    </submittedName>
</protein>
<gene>
    <name evidence="9" type="ORF">CP980_13425</name>
</gene>
<evidence type="ECO:0000313" key="10">
    <source>
        <dbReference type="Proteomes" id="UP000325563"/>
    </source>
</evidence>
<keyword evidence="3 7" id="KW-0812">Transmembrane</keyword>
<dbReference type="InterPro" id="IPR007168">
    <property type="entry name" value="Phageshock_PspC_N"/>
</dbReference>
<proteinExistence type="predicted"/>
<keyword evidence="10" id="KW-1185">Reference proteome</keyword>
<accession>A0A5J6JAZ3</accession>
<feature type="domain" description="Phage shock protein PspC N-terminal" evidence="8">
    <location>
        <begin position="36"/>
        <end position="92"/>
    </location>
</feature>
<evidence type="ECO:0000256" key="1">
    <source>
        <dbReference type="ARBA" id="ARBA00004162"/>
    </source>
</evidence>
<sequence>MTKHDSPPSPAGATAAPPPGDRSADRSADRAAERPPLRRSKRDKVLAGVCGGLGRYFDLDPVIFRIVLGVLAVTGGVGLIFYGFAWLLLPVEGAEDSEAKKLLTGRVEGATLAAVFAALVGCALFLSMLDNGGLAVFSVLVILALGGAGYWSQRRRKTAAPEAEPQAAHRPAPAPPETQAPPVPGSPSWWRDPLVKDGTTGPVGSSGYLWGPDDSADANAARNIGEGRAEDPGRAAAPRVPRGGIGGRVFVLALLGGGAATAAVWQGSTLSHALQIGLASALAVFGLGLAVSSVKGRTGFGTILLAMITAGLLAGASALPREIGTDWKSVQWRPAAVADVRPVYAAGTGLATLDLSRLDVPKGTTLSVRASVEAGRLKVIVPREVTAQADVSVKLGDIHLPGETSQDVRVKSGGETQQATLKPAAGTEAGGTIELDLSADFGQVEVARAAS</sequence>
<feature type="transmembrane region" description="Helical" evidence="7">
    <location>
        <begin position="134"/>
        <end position="151"/>
    </location>
</feature>
<evidence type="ECO:0000256" key="4">
    <source>
        <dbReference type="ARBA" id="ARBA00022989"/>
    </source>
</evidence>
<evidence type="ECO:0000313" key="9">
    <source>
        <dbReference type="EMBL" id="QEV45964.1"/>
    </source>
</evidence>
<feature type="transmembrane region" description="Helical" evidence="7">
    <location>
        <begin position="249"/>
        <end position="267"/>
    </location>
</feature>
<dbReference type="EMBL" id="CP023692">
    <property type="protein sequence ID" value="QEV45964.1"/>
    <property type="molecule type" value="Genomic_DNA"/>
</dbReference>
<comment type="subcellular location">
    <subcellularLocation>
        <location evidence="1">Cell membrane</location>
        <topology evidence="1">Single-pass membrane protein</topology>
    </subcellularLocation>
</comment>
<evidence type="ECO:0000256" key="5">
    <source>
        <dbReference type="ARBA" id="ARBA00023136"/>
    </source>
</evidence>
<dbReference type="PANTHER" id="PTHR33885">
    <property type="entry name" value="PHAGE SHOCK PROTEIN C"/>
    <property type="match status" value="1"/>
</dbReference>
<evidence type="ECO:0000256" key="2">
    <source>
        <dbReference type="ARBA" id="ARBA00022475"/>
    </source>
</evidence>
<dbReference type="GO" id="GO:0005886">
    <property type="term" value="C:plasma membrane"/>
    <property type="evidence" value="ECO:0007669"/>
    <property type="project" value="UniProtKB-SubCell"/>
</dbReference>
<evidence type="ECO:0000256" key="7">
    <source>
        <dbReference type="SAM" id="Phobius"/>
    </source>
</evidence>
<feature type="transmembrane region" description="Helical" evidence="7">
    <location>
        <begin position="62"/>
        <end position="89"/>
    </location>
</feature>
<feature type="transmembrane region" description="Helical" evidence="7">
    <location>
        <begin position="298"/>
        <end position="319"/>
    </location>
</feature>
<evidence type="ECO:0000259" key="8">
    <source>
        <dbReference type="Pfam" id="PF04024"/>
    </source>
</evidence>
<feature type="region of interest" description="Disordered" evidence="6">
    <location>
        <begin position="404"/>
        <end position="426"/>
    </location>
</feature>
<evidence type="ECO:0000256" key="6">
    <source>
        <dbReference type="SAM" id="MobiDB-lite"/>
    </source>
</evidence>
<feature type="transmembrane region" description="Helical" evidence="7">
    <location>
        <begin position="273"/>
        <end position="291"/>
    </location>
</feature>
<feature type="region of interest" description="Disordered" evidence="6">
    <location>
        <begin position="156"/>
        <end position="191"/>
    </location>
</feature>
<feature type="region of interest" description="Disordered" evidence="6">
    <location>
        <begin position="1"/>
        <end position="39"/>
    </location>
</feature>
<dbReference type="AlphaFoldDB" id="A0A5J6JAZ3"/>
<dbReference type="Pfam" id="PF04024">
    <property type="entry name" value="PspC"/>
    <property type="match status" value="1"/>
</dbReference>
<dbReference type="Proteomes" id="UP000325563">
    <property type="component" value="Chromosome"/>
</dbReference>
<keyword evidence="2" id="KW-1003">Cell membrane</keyword>
<dbReference type="RefSeq" id="WP_150528258.1">
    <property type="nucleotide sequence ID" value="NZ_BNBW01000007.1"/>
</dbReference>